<dbReference type="GeneID" id="20226074"/>
<gene>
    <name evidence="3" type="ORF">AURANDRAFT_67087</name>
</gene>
<feature type="compositionally biased region" description="Acidic residues" evidence="1">
    <location>
        <begin position="36"/>
        <end position="45"/>
    </location>
</feature>
<dbReference type="RefSeq" id="XP_009040724.1">
    <property type="nucleotide sequence ID" value="XM_009042476.1"/>
</dbReference>
<feature type="compositionally biased region" description="Basic and acidic residues" evidence="1">
    <location>
        <begin position="46"/>
        <end position="56"/>
    </location>
</feature>
<evidence type="ECO:0000256" key="1">
    <source>
        <dbReference type="SAM" id="MobiDB-lite"/>
    </source>
</evidence>
<keyword evidence="2" id="KW-0732">Signal</keyword>
<feature type="chain" id="PRO_5003261128" evidence="2">
    <location>
        <begin position="19"/>
        <end position="237"/>
    </location>
</feature>
<dbReference type="InParanoid" id="F0YJX2"/>
<feature type="region of interest" description="Disordered" evidence="1">
    <location>
        <begin position="36"/>
        <end position="58"/>
    </location>
</feature>
<accession>F0YJX2</accession>
<protein>
    <submittedName>
        <fullName evidence="3">Uncharacterized protein</fullName>
    </submittedName>
</protein>
<evidence type="ECO:0000256" key="2">
    <source>
        <dbReference type="SAM" id="SignalP"/>
    </source>
</evidence>
<proteinExistence type="predicted"/>
<feature type="compositionally biased region" description="Basic residues" evidence="1">
    <location>
        <begin position="218"/>
        <end position="237"/>
    </location>
</feature>
<sequence length="237" mass="26307">MAARRGPALLLVLAYASAKSSEFNRPVDLEALEASYDEADSEDWHEDSQRWRDARTEAANARSLKAQVDAKLAEARGEAPPAEPRAAGRTTVQTWFAHLNDATAADDADANALAARWQAAIARGSVEMASVRVHDIKPTVLRVWFMGEDADDGLRAWVLAQPGVELLYCKPAGGDAARFYAASEAGRARKVSDDLDDGHRNELYEKIYARSPDENARRSRGQPPRRKRRRKRRPTEL</sequence>
<organism evidence="4">
    <name type="scientific">Aureococcus anophagefferens</name>
    <name type="common">Harmful bloom alga</name>
    <dbReference type="NCBI Taxonomy" id="44056"/>
    <lineage>
        <taxon>Eukaryota</taxon>
        <taxon>Sar</taxon>
        <taxon>Stramenopiles</taxon>
        <taxon>Ochrophyta</taxon>
        <taxon>Pelagophyceae</taxon>
        <taxon>Pelagomonadales</taxon>
        <taxon>Pelagomonadaceae</taxon>
        <taxon>Aureococcus</taxon>
    </lineage>
</organism>
<feature type="signal peptide" evidence="2">
    <location>
        <begin position="1"/>
        <end position="18"/>
    </location>
</feature>
<evidence type="ECO:0000313" key="3">
    <source>
        <dbReference type="EMBL" id="EGB04618.1"/>
    </source>
</evidence>
<dbReference type="EMBL" id="GL833149">
    <property type="protein sequence ID" value="EGB04618.1"/>
    <property type="molecule type" value="Genomic_DNA"/>
</dbReference>
<evidence type="ECO:0000313" key="4">
    <source>
        <dbReference type="Proteomes" id="UP000002729"/>
    </source>
</evidence>
<dbReference type="AlphaFoldDB" id="F0YJX2"/>
<name>F0YJX2_AURAN</name>
<dbReference type="Proteomes" id="UP000002729">
    <property type="component" value="Unassembled WGS sequence"/>
</dbReference>
<feature type="compositionally biased region" description="Basic and acidic residues" evidence="1">
    <location>
        <begin position="206"/>
        <end position="217"/>
    </location>
</feature>
<keyword evidence="4" id="KW-1185">Reference proteome</keyword>
<reference evidence="3 4" key="1">
    <citation type="journal article" date="2011" name="Proc. Natl. Acad. Sci. U.S.A.">
        <title>Niche of harmful alga Aureococcus anophagefferens revealed through ecogenomics.</title>
        <authorList>
            <person name="Gobler C.J."/>
            <person name="Berry D.L."/>
            <person name="Dyhrman S.T."/>
            <person name="Wilhelm S.W."/>
            <person name="Salamov A."/>
            <person name="Lobanov A.V."/>
            <person name="Zhang Y."/>
            <person name="Collier J.L."/>
            <person name="Wurch L.L."/>
            <person name="Kustka A.B."/>
            <person name="Dill B.D."/>
            <person name="Shah M."/>
            <person name="VerBerkmoes N.C."/>
            <person name="Kuo A."/>
            <person name="Terry A."/>
            <person name="Pangilinan J."/>
            <person name="Lindquist E.A."/>
            <person name="Lucas S."/>
            <person name="Paulsen I.T."/>
            <person name="Hattenrath-Lehmann T.K."/>
            <person name="Talmage S.C."/>
            <person name="Walker E.A."/>
            <person name="Koch F."/>
            <person name="Burson A.M."/>
            <person name="Marcoval M.A."/>
            <person name="Tang Y.Z."/>
            <person name="Lecleir G.R."/>
            <person name="Coyne K.J."/>
            <person name="Berg G.M."/>
            <person name="Bertrand E.M."/>
            <person name="Saito M.A."/>
            <person name="Gladyshev V.N."/>
            <person name="Grigoriev I.V."/>
        </authorList>
    </citation>
    <scope>NUCLEOTIDE SEQUENCE [LARGE SCALE GENOMIC DNA]</scope>
    <source>
        <strain evidence="4">CCMP 1984</strain>
    </source>
</reference>
<dbReference type="KEGG" id="aaf:AURANDRAFT_67087"/>
<feature type="region of interest" description="Disordered" evidence="1">
    <location>
        <begin position="206"/>
        <end position="237"/>
    </location>
</feature>